<evidence type="ECO:0000256" key="1">
    <source>
        <dbReference type="ARBA" id="ARBA00001947"/>
    </source>
</evidence>
<dbReference type="SUPFAM" id="SSF53187">
    <property type="entry name" value="Zn-dependent exopeptidases"/>
    <property type="match status" value="1"/>
</dbReference>
<reference evidence="10 11" key="1">
    <citation type="journal article" date="2000" name="Nucleic Acids Res.">
        <title>Complete genome sequence of the alkaliphilic bacterium Bacillus halodurans and genomic sequence comparison with Bacillus subtilis.</title>
        <authorList>
            <person name="Takami H."/>
            <person name="Nakasone K."/>
            <person name="Takaki Y."/>
            <person name="Maeno G."/>
            <person name="Sasaki R."/>
            <person name="Masui N."/>
            <person name="Fuji F."/>
            <person name="Hirama C."/>
            <person name="Nakamura Y."/>
            <person name="Ogasawara N."/>
            <person name="Kuhara S."/>
            <person name="Horikoshi K."/>
        </authorList>
    </citation>
    <scope>NUCLEOTIDE SEQUENCE [LARGE SCALE GENOMIC DNA]</scope>
    <source>
        <strain evidence="11">ATCC BAA-125 / DSM 18197 / FERM 7344 / JCM 9153 / C-125</strain>
    </source>
</reference>
<dbReference type="GO" id="GO:0008270">
    <property type="term" value="F:zinc ion binding"/>
    <property type="evidence" value="ECO:0007669"/>
    <property type="project" value="InterPro"/>
</dbReference>
<dbReference type="InterPro" id="IPR036264">
    <property type="entry name" value="Bact_exopeptidase_dim_dom"/>
</dbReference>
<dbReference type="RefSeq" id="WP_010899413.1">
    <property type="nucleotide sequence ID" value="NC_002570.2"/>
</dbReference>
<dbReference type="Pfam" id="PF07687">
    <property type="entry name" value="M20_dimer"/>
    <property type="match status" value="1"/>
</dbReference>
<protein>
    <submittedName>
        <fullName evidence="10">Xaa-His dipeptidase</fullName>
    </submittedName>
</protein>
<dbReference type="NCBIfam" id="TIGR01887">
    <property type="entry name" value="dipeptidaselike"/>
    <property type="match status" value="1"/>
</dbReference>
<dbReference type="AlphaFoldDB" id="Q9K7T7"/>
<dbReference type="InterPro" id="IPR050072">
    <property type="entry name" value="Peptidase_M20A"/>
</dbReference>
<comment type="cofactor">
    <cofactor evidence="1">
        <name>Zn(2+)</name>
        <dbReference type="ChEBI" id="CHEBI:29105"/>
    </cofactor>
</comment>
<organism evidence="10 11">
    <name type="scientific">Halalkalibacterium halodurans (strain ATCC BAA-125 / DSM 18197 / FERM 7344 / JCM 9153 / C-125)</name>
    <name type="common">Bacillus halodurans</name>
    <dbReference type="NCBI Taxonomy" id="272558"/>
    <lineage>
        <taxon>Bacteria</taxon>
        <taxon>Bacillati</taxon>
        <taxon>Bacillota</taxon>
        <taxon>Bacilli</taxon>
        <taxon>Bacillales</taxon>
        <taxon>Bacillaceae</taxon>
        <taxon>Halalkalibacterium (ex Joshi et al. 2022)</taxon>
    </lineage>
</organism>
<name>Q9K7T7_HALH5</name>
<keyword evidence="7" id="KW-0224">Dipeptidase</keyword>
<dbReference type="SUPFAM" id="SSF55031">
    <property type="entry name" value="Bacterial exopeptidase dimerisation domain"/>
    <property type="match status" value="1"/>
</dbReference>
<evidence type="ECO:0000256" key="7">
    <source>
        <dbReference type="ARBA" id="ARBA00022997"/>
    </source>
</evidence>
<dbReference type="PIR" id="H84058">
    <property type="entry name" value="H84058"/>
</dbReference>
<dbReference type="KEGG" id="bha:BH3272"/>
<keyword evidence="6" id="KW-0862">Zinc</keyword>
<dbReference type="InterPro" id="IPR002933">
    <property type="entry name" value="Peptidase_M20"/>
</dbReference>
<gene>
    <name evidence="10" type="ordered locus">BH3272</name>
</gene>
<proteinExistence type="inferred from homology"/>
<evidence type="ECO:0000256" key="4">
    <source>
        <dbReference type="ARBA" id="ARBA00022723"/>
    </source>
</evidence>
<evidence type="ECO:0000313" key="10">
    <source>
        <dbReference type="EMBL" id="BAB06991.1"/>
    </source>
</evidence>
<dbReference type="Pfam" id="PF01546">
    <property type="entry name" value="Peptidase_M20"/>
    <property type="match status" value="1"/>
</dbReference>
<dbReference type="eggNOG" id="COG0624">
    <property type="taxonomic scope" value="Bacteria"/>
</dbReference>
<dbReference type="GO" id="GO:0008237">
    <property type="term" value="F:metallopeptidase activity"/>
    <property type="evidence" value="ECO:0007669"/>
    <property type="project" value="UniProtKB-KW"/>
</dbReference>
<dbReference type="PANTHER" id="PTHR43808">
    <property type="entry name" value="ACETYLORNITHINE DEACETYLASE"/>
    <property type="match status" value="1"/>
</dbReference>
<evidence type="ECO:0000256" key="6">
    <source>
        <dbReference type="ARBA" id="ARBA00022833"/>
    </source>
</evidence>
<keyword evidence="8" id="KW-0482">Metalloprotease</keyword>
<keyword evidence="4" id="KW-0479">Metal-binding</keyword>
<accession>Q9K7T7</accession>
<evidence type="ECO:0000313" key="11">
    <source>
        <dbReference type="Proteomes" id="UP000001258"/>
    </source>
</evidence>
<evidence type="ECO:0000256" key="2">
    <source>
        <dbReference type="ARBA" id="ARBA00006247"/>
    </source>
</evidence>
<dbReference type="CDD" id="cd03888">
    <property type="entry name" value="M20_PepV"/>
    <property type="match status" value="1"/>
</dbReference>
<keyword evidence="11" id="KW-1185">Reference proteome</keyword>
<dbReference type="GO" id="GO:0006526">
    <property type="term" value="P:L-arginine biosynthetic process"/>
    <property type="evidence" value="ECO:0007669"/>
    <property type="project" value="TreeGrafter"/>
</dbReference>
<dbReference type="Gene3D" id="3.40.630.10">
    <property type="entry name" value="Zn peptidases"/>
    <property type="match status" value="1"/>
</dbReference>
<dbReference type="GO" id="GO:0006508">
    <property type="term" value="P:proteolysis"/>
    <property type="evidence" value="ECO:0007669"/>
    <property type="project" value="UniProtKB-KW"/>
</dbReference>
<dbReference type="GO" id="GO:0008777">
    <property type="term" value="F:acetylornithine deacetylase activity"/>
    <property type="evidence" value="ECO:0007669"/>
    <property type="project" value="TreeGrafter"/>
</dbReference>
<dbReference type="Gene3D" id="3.30.70.360">
    <property type="match status" value="2"/>
</dbReference>
<keyword evidence="5" id="KW-0378">Hydrolase</keyword>
<dbReference type="HOGENOM" id="CLU_031786_2_0_9"/>
<dbReference type="Proteomes" id="UP000001258">
    <property type="component" value="Chromosome"/>
</dbReference>
<dbReference type="GO" id="GO:0016805">
    <property type="term" value="F:dipeptidase activity"/>
    <property type="evidence" value="ECO:0007669"/>
    <property type="project" value="UniProtKB-KW"/>
</dbReference>
<evidence type="ECO:0000256" key="8">
    <source>
        <dbReference type="ARBA" id="ARBA00023049"/>
    </source>
</evidence>
<dbReference type="STRING" id="272558.gene:10729184"/>
<sequence>MSDKMEINWLKEVKNRRDEIVYELREFLQYDSVYDEKTRKAGAPFGTKIEAALLHLLNLGKKANFSVRNLEGYAGYIEMGQGEESVGILCHIDVVPPGEGWSSPPFAAEIQNDRIVARGALDDKGPTIAAFFAMRIIHELNLSIKRRVRLIIGTDEERNWECVDFYFRHEEMPTVGIVPDADFPIIVAEKGVLDVEVSIPFHDTSEHPVRLQTFYAGERLNMVPDRAIASLICSHESTEAIKASFDHFIEEHQLEGKAKAENGLLMLTLEGKSAHGSTPEKGINAAVKLAQFLHHVNGLSDPFIQFISEHLRETNGAGLSIACSDDVSGPLTMNAGRFAYTYGEAGTIGVNIRYPVTVDIETFLAGLQAHNHRIMNHLKPSYVEKDHPLIRTLQTVYKRQTGEEATLLAIGGGTYARALKTGVAFGPLFPDEEDTAHQKDESISIDQLLRATALYAEAIYELASQ</sequence>
<evidence type="ECO:0000256" key="3">
    <source>
        <dbReference type="ARBA" id="ARBA00022670"/>
    </source>
</evidence>
<dbReference type="EMBL" id="BA000004">
    <property type="protein sequence ID" value="BAB06991.1"/>
    <property type="molecule type" value="Genomic_DNA"/>
</dbReference>
<keyword evidence="3" id="KW-0645">Protease</keyword>
<dbReference type="InterPro" id="IPR010964">
    <property type="entry name" value="M20A_pepV-rel"/>
</dbReference>
<dbReference type="InterPro" id="IPR011650">
    <property type="entry name" value="Peptidase_M20_dimer"/>
</dbReference>
<comment type="similarity">
    <text evidence="2">Belongs to the peptidase M20A family.</text>
</comment>
<evidence type="ECO:0000259" key="9">
    <source>
        <dbReference type="Pfam" id="PF07687"/>
    </source>
</evidence>
<evidence type="ECO:0000256" key="5">
    <source>
        <dbReference type="ARBA" id="ARBA00022801"/>
    </source>
</evidence>
<dbReference type="NCBIfam" id="NF005591">
    <property type="entry name" value="PRK07318.1"/>
    <property type="match status" value="1"/>
</dbReference>
<feature type="domain" description="Peptidase M20 dimerisation" evidence="9">
    <location>
        <begin position="267"/>
        <end position="302"/>
    </location>
</feature>
<dbReference type="PANTHER" id="PTHR43808:SF31">
    <property type="entry name" value="N-ACETYL-L-CITRULLINE DEACETYLASE"/>
    <property type="match status" value="1"/>
</dbReference>